<gene>
    <name evidence="1" type="ORF">EZ428_15975</name>
</gene>
<evidence type="ECO:0000313" key="2">
    <source>
        <dbReference type="Proteomes" id="UP000292884"/>
    </source>
</evidence>
<organism evidence="1 2">
    <name type="scientific">Pedobacter frigiditerrae</name>
    <dbReference type="NCBI Taxonomy" id="2530452"/>
    <lineage>
        <taxon>Bacteria</taxon>
        <taxon>Pseudomonadati</taxon>
        <taxon>Bacteroidota</taxon>
        <taxon>Sphingobacteriia</taxon>
        <taxon>Sphingobacteriales</taxon>
        <taxon>Sphingobacteriaceae</taxon>
        <taxon>Pedobacter</taxon>
    </lineage>
</organism>
<keyword evidence="2" id="KW-1185">Reference proteome</keyword>
<dbReference type="Proteomes" id="UP000292884">
    <property type="component" value="Unassembled WGS sequence"/>
</dbReference>
<dbReference type="EMBL" id="SJSK01000004">
    <property type="protein sequence ID" value="TCC89198.1"/>
    <property type="molecule type" value="Genomic_DNA"/>
</dbReference>
<reference evidence="1 2" key="1">
    <citation type="submission" date="2019-02" db="EMBL/GenBank/DDBJ databases">
        <title>Pedobacter sp. RP-1-13 sp. nov., isolated from Arctic soil.</title>
        <authorList>
            <person name="Dahal R.H."/>
        </authorList>
    </citation>
    <scope>NUCLEOTIDE SEQUENCE [LARGE SCALE GENOMIC DNA]</scope>
    <source>
        <strain evidence="1 2">RP-1-13</strain>
    </source>
</reference>
<name>A0A4R0MQR1_9SPHI</name>
<proteinExistence type="predicted"/>
<comment type="caution">
    <text evidence="1">The sequence shown here is derived from an EMBL/GenBank/DDBJ whole genome shotgun (WGS) entry which is preliminary data.</text>
</comment>
<evidence type="ECO:0000313" key="1">
    <source>
        <dbReference type="EMBL" id="TCC89198.1"/>
    </source>
</evidence>
<protein>
    <submittedName>
        <fullName evidence="1">Uncharacterized protein</fullName>
    </submittedName>
</protein>
<sequence length="129" mass="15022">MQCLPAIITLTTLTYAIFSPYRLDSERLESEVEIRACYEGTQNQAYIKFRKDKSFELNWTGIFGYDEWWTGQWSKKGDSLLLKYDGKRAKQLGDTILIANGYLNPIGHSVDKAKFPRPMFYLGYCRNEN</sequence>
<dbReference type="AlphaFoldDB" id="A0A4R0MQR1"/>
<accession>A0A4R0MQR1</accession>